<dbReference type="OrthoDB" id="1903104at2759"/>
<dbReference type="SMART" id="SM00249">
    <property type="entry name" value="PHD"/>
    <property type="match status" value="3"/>
</dbReference>
<dbReference type="Gramene" id="Psat07G0487200-T1">
    <property type="protein sequence ID" value="KAI5389386.1"/>
    <property type="gene ID" value="KIW84_074872"/>
</dbReference>
<dbReference type="InterPro" id="IPR019787">
    <property type="entry name" value="Znf_PHD-finger"/>
</dbReference>
<dbReference type="AlphaFoldDB" id="A0A9D4VV98"/>
<dbReference type="PROSITE" id="PS01359">
    <property type="entry name" value="ZF_PHD_1"/>
    <property type="match status" value="1"/>
</dbReference>
<evidence type="ECO:0000313" key="13">
    <source>
        <dbReference type="Proteomes" id="UP001058974"/>
    </source>
</evidence>
<keyword evidence="13" id="KW-1185">Reference proteome</keyword>
<dbReference type="Proteomes" id="UP001058974">
    <property type="component" value="Chromosome 7"/>
</dbReference>
<evidence type="ECO:0000256" key="3">
    <source>
        <dbReference type="ARBA" id="ARBA00022737"/>
    </source>
</evidence>
<evidence type="ECO:0000256" key="6">
    <source>
        <dbReference type="ARBA" id="ARBA00023015"/>
    </source>
</evidence>
<evidence type="ECO:0000256" key="8">
    <source>
        <dbReference type="ARBA" id="ARBA00023242"/>
    </source>
</evidence>
<dbReference type="CDD" id="cd15489">
    <property type="entry name" value="PHD_SF"/>
    <property type="match status" value="1"/>
</dbReference>
<dbReference type="PANTHER" id="PTHR45888:SF4">
    <property type="entry name" value="PHD FINGER PROTEIN 10"/>
    <property type="match status" value="1"/>
</dbReference>
<keyword evidence="6" id="KW-0805">Transcription regulation</keyword>
<dbReference type="InterPro" id="IPR011011">
    <property type="entry name" value="Znf_FYVE_PHD"/>
</dbReference>
<accession>A0A9D4VV98</accession>
<evidence type="ECO:0000256" key="10">
    <source>
        <dbReference type="SAM" id="MobiDB-lite"/>
    </source>
</evidence>
<dbReference type="GO" id="GO:0008270">
    <property type="term" value="F:zinc ion binding"/>
    <property type="evidence" value="ECO:0007669"/>
    <property type="project" value="UniProtKB-KW"/>
</dbReference>
<name>A0A9D4VV98_PEA</name>
<dbReference type="Gramene" id="Psat0s1245g0040.1">
    <property type="protein sequence ID" value="Psat0s1245g0040.1.cds"/>
    <property type="gene ID" value="Psat0s1245g0040"/>
</dbReference>
<evidence type="ECO:0000256" key="5">
    <source>
        <dbReference type="ARBA" id="ARBA00022833"/>
    </source>
</evidence>
<dbReference type="Gramene" id="PSAT_LOCUS30369-2">
    <property type="protein sequence ID" value="CAL5211980.1"/>
    <property type="gene ID" value="PSAT_LOCUS30369"/>
</dbReference>
<dbReference type="InterPro" id="IPR019786">
    <property type="entry name" value="Zinc_finger_PHD-type_CS"/>
</dbReference>
<dbReference type="FunFam" id="3.30.40.10:FF:000238">
    <property type="entry name" value="PHD finger family protein"/>
    <property type="match status" value="1"/>
</dbReference>
<feature type="compositionally biased region" description="Basic and acidic residues" evidence="10">
    <location>
        <begin position="446"/>
        <end position="458"/>
    </location>
</feature>
<feature type="domain" description="PHD-type" evidence="11">
    <location>
        <begin position="274"/>
        <end position="333"/>
    </location>
</feature>
<keyword evidence="3" id="KW-0677">Repeat</keyword>
<proteinExistence type="predicted"/>
<dbReference type="InterPro" id="IPR013083">
    <property type="entry name" value="Znf_RING/FYVE/PHD"/>
</dbReference>
<comment type="caution">
    <text evidence="12">The sequence shown here is derived from an EMBL/GenBank/DDBJ whole genome shotgun (WGS) entry which is preliminary data.</text>
</comment>
<dbReference type="GO" id="GO:0005634">
    <property type="term" value="C:nucleus"/>
    <property type="evidence" value="ECO:0007669"/>
    <property type="project" value="UniProtKB-SubCell"/>
</dbReference>
<comment type="subcellular location">
    <subcellularLocation>
        <location evidence="1">Nucleus</location>
    </subcellularLocation>
</comment>
<evidence type="ECO:0000256" key="9">
    <source>
        <dbReference type="PROSITE-ProRule" id="PRU00146"/>
    </source>
</evidence>
<dbReference type="FunFam" id="3.30.40.10:FF:000638">
    <property type="entry name" value="PHD finger family protein"/>
    <property type="match status" value="1"/>
</dbReference>
<gene>
    <name evidence="12" type="ORF">KIW84_074872</name>
</gene>
<evidence type="ECO:0000256" key="4">
    <source>
        <dbReference type="ARBA" id="ARBA00022771"/>
    </source>
</evidence>
<dbReference type="Pfam" id="PF00628">
    <property type="entry name" value="PHD"/>
    <property type="match status" value="2"/>
</dbReference>
<protein>
    <recommendedName>
        <fullName evidence="11">PHD-type domain-containing protein</fullName>
    </recommendedName>
</protein>
<keyword evidence="2" id="KW-0479">Metal-binding</keyword>
<keyword evidence="4 9" id="KW-0863">Zinc-finger</keyword>
<evidence type="ECO:0000256" key="1">
    <source>
        <dbReference type="ARBA" id="ARBA00004123"/>
    </source>
</evidence>
<feature type="compositionally biased region" description="Polar residues" evidence="10">
    <location>
        <begin position="769"/>
        <end position="781"/>
    </location>
</feature>
<dbReference type="Gene3D" id="3.30.40.10">
    <property type="entry name" value="Zinc/RING finger domain, C3HC4 (zinc finger)"/>
    <property type="match status" value="2"/>
</dbReference>
<keyword evidence="8" id="KW-0539">Nucleus</keyword>
<keyword evidence="5" id="KW-0862">Zinc</keyword>
<dbReference type="SUPFAM" id="SSF57903">
    <property type="entry name" value="FYVE/PHD zinc finger"/>
    <property type="match status" value="3"/>
</dbReference>
<feature type="domain" description="PHD-type" evidence="11">
    <location>
        <begin position="136"/>
        <end position="194"/>
    </location>
</feature>
<feature type="region of interest" description="Disordered" evidence="10">
    <location>
        <begin position="668"/>
        <end position="784"/>
    </location>
</feature>
<organism evidence="12 13">
    <name type="scientific">Pisum sativum</name>
    <name type="common">Garden pea</name>
    <name type="synonym">Lathyrus oleraceus</name>
    <dbReference type="NCBI Taxonomy" id="3888"/>
    <lineage>
        <taxon>Eukaryota</taxon>
        <taxon>Viridiplantae</taxon>
        <taxon>Streptophyta</taxon>
        <taxon>Embryophyta</taxon>
        <taxon>Tracheophyta</taxon>
        <taxon>Spermatophyta</taxon>
        <taxon>Magnoliopsida</taxon>
        <taxon>eudicotyledons</taxon>
        <taxon>Gunneridae</taxon>
        <taxon>Pentapetalae</taxon>
        <taxon>rosids</taxon>
        <taxon>fabids</taxon>
        <taxon>Fabales</taxon>
        <taxon>Fabaceae</taxon>
        <taxon>Papilionoideae</taxon>
        <taxon>50 kb inversion clade</taxon>
        <taxon>NPAAA clade</taxon>
        <taxon>Hologalegina</taxon>
        <taxon>IRL clade</taxon>
        <taxon>Fabeae</taxon>
        <taxon>Lathyrus</taxon>
    </lineage>
</organism>
<evidence type="ECO:0000259" key="11">
    <source>
        <dbReference type="PROSITE" id="PS50016"/>
    </source>
</evidence>
<evidence type="ECO:0000256" key="2">
    <source>
        <dbReference type="ARBA" id="ARBA00022723"/>
    </source>
</evidence>
<dbReference type="InterPro" id="IPR001965">
    <property type="entry name" value="Znf_PHD"/>
</dbReference>
<evidence type="ECO:0000313" key="12">
    <source>
        <dbReference type="EMBL" id="KAI5389386.1"/>
    </source>
</evidence>
<sequence>MAFHVACPITCRRICFCALGFPRSLNGTTNNSNNAANAFLNDVSVLGDFIADARKDDSTIQVAVPKVVPPPPEVVPVSGDLLDESASMKAKRVALQRKGAAAMIAAEEYARKFESGDVLDTSGNLNGEEQGQSSVKVFCRMCNRVESEGSEKAKKMLSCKSCSKKYHRNCLRSWSNNRDLFHWSSWTCRACRICEACRRTGDPSKFMFCKRCDGAYHCYCLQPPHKNVSTGPYLCPKHTKCHSCASNVPGNGLSVRWFLGYTCCDACGRLFVKGNYCPVCLKVYRDSESTPMVCCDNCQRWVHCQCDNISDERYHQFQVDGNLQYTCPTCRGECYQVKNLEDAVQELWRRKNDTDRDLITSLRAAAGLPTQEEIFSISPYSDDEDSGPLKLKSDSARSLKFSFKNFPNNSPIKIKDYGKKSSNKKTAKKKDSLSFMTGKIDANHSFEGHSDVKSLHSLDDDDMQSQRNEGPDVYSSPATGSLSQTEVSFPVNRPSILKRKFVDEVMVSDEERKTRVVRIKSNKANNLDSEEESGKRGDKTQNVKGKKLVINLGARKINVASSPLSDNASFQRDQDLVNANGNENLAHLMKGNKYALDRHDGMARHVDGKGSRVDSGQLKHLKVSGREGNMIKLGKVKPSVSELNFTSGRGNMSDGCEVDPLDRSHIMRGKRSTHGMNNQVGLDATSRGERTYLARQSEGSSDVYDETRDNNHTSSHSLPKDSKPLLRFKFKRPSIESQNSPHQEEEKTTVKGQRSKRKRPSPFKEKTLFNDSEGVSQSPGDNINHENMDANWILMKLGSDAIGKRVEVHQTSDNSWHKGEVTDTVEGTSKLHVTYDDGKVSILELRKQGVRFVPQKQKRSKT</sequence>
<evidence type="ECO:0000256" key="7">
    <source>
        <dbReference type="ARBA" id="ARBA00023163"/>
    </source>
</evidence>
<dbReference type="Gene3D" id="2.30.30.140">
    <property type="match status" value="1"/>
</dbReference>
<dbReference type="EMBL" id="JAMSHJ010000007">
    <property type="protein sequence ID" value="KAI5389386.1"/>
    <property type="molecule type" value="Genomic_DNA"/>
</dbReference>
<feature type="region of interest" description="Disordered" evidence="10">
    <location>
        <begin position="446"/>
        <end position="487"/>
    </location>
</feature>
<dbReference type="PROSITE" id="PS50016">
    <property type="entry name" value="ZF_PHD_2"/>
    <property type="match status" value="2"/>
</dbReference>
<reference evidence="12 13" key="1">
    <citation type="journal article" date="2022" name="Nat. Genet.">
        <title>Improved pea reference genome and pan-genome highlight genomic features and evolutionary characteristics.</title>
        <authorList>
            <person name="Yang T."/>
            <person name="Liu R."/>
            <person name="Luo Y."/>
            <person name="Hu S."/>
            <person name="Wang D."/>
            <person name="Wang C."/>
            <person name="Pandey M.K."/>
            <person name="Ge S."/>
            <person name="Xu Q."/>
            <person name="Li N."/>
            <person name="Li G."/>
            <person name="Huang Y."/>
            <person name="Saxena R.K."/>
            <person name="Ji Y."/>
            <person name="Li M."/>
            <person name="Yan X."/>
            <person name="He Y."/>
            <person name="Liu Y."/>
            <person name="Wang X."/>
            <person name="Xiang C."/>
            <person name="Varshney R.K."/>
            <person name="Ding H."/>
            <person name="Gao S."/>
            <person name="Zong X."/>
        </authorList>
    </citation>
    <scope>NUCLEOTIDE SEQUENCE [LARGE SCALE GENOMIC DNA]</scope>
    <source>
        <strain evidence="12 13">cv. Zhongwan 6</strain>
    </source>
</reference>
<keyword evidence="7" id="KW-0804">Transcription</keyword>
<feature type="compositionally biased region" description="Polar residues" evidence="10">
    <location>
        <begin position="476"/>
        <end position="487"/>
    </location>
</feature>
<dbReference type="PANTHER" id="PTHR45888">
    <property type="entry name" value="HL01030P-RELATED"/>
    <property type="match status" value="1"/>
</dbReference>